<dbReference type="Pfam" id="PF14069">
    <property type="entry name" value="SpoVIF"/>
    <property type="match status" value="1"/>
</dbReference>
<dbReference type="RefSeq" id="WP_219871391.1">
    <property type="nucleotide sequence ID" value="NZ_JAHZIJ010000002.1"/>
</dbReference>
<name>A0ABS7D2N1_9BACL</name>
<sequence>MSYTKYGIRPEFVERVKVKMKNKAVKERIKLALDGVNKYDLQDRAKVKRLVRTSAKILQETLTESQEEQLISFVLGQRIDPNNTLHLLKLWAMFR</sequence>
<dbReference type="EMBL" id="JAHZIJ010000002">
    <property type="protein sequence ID" value="MBW7474150.1"/>
    <property type="molecule type" value="Genomic_DNA"/>
</dbReference>
<evidence type="ECO:0000313" key="1">
    <source>
        <dbReference type="EMBL" id="MBW7474150.1"/>
    </source>
</evidence>
<proteinExistence type="predicted"/>
<gene>
    <name evidence="1" type="ORF">K0T92_05295</name>
</gene>
<evidence type="ECO:0000313" key="2">
    <source>
        <dbReference type="Proteomes" id="UP000812277"/>
    </source>
</evidence>
<dbReference type="InterPro" id="IPR025942">
    <property type="entry name" value="SpoVIF"/>
</dbReference>
<reference evidence="1 2" key="1">
    <citation type="submission" date="2021-07" db="EMBL/GenBank/DDBJ databases">
        <title>Paenibacillus radiodurans sp. nov., isolated from the southeastern edge of Tengger Desert.</title>
        <authorList>
            <person name="Zhang G."/>
        </authorList>
    </citation>
    <scope>NUCLEOTIDE SEQUENCE [LARGE SCALE GENOMIC DNA]</scope>
    <source>
        <strain evidence="1 2">DT7-4</strain>
    </source>
</reference>
<dbReference type="Proteomes" id="UP000812277">
    <property type="component" value="Unassembled WGS sequence"/>
</dbReference>
<comment type="caution">
    <text evidence="1">The sequence shown here is derived from an EMBL/GenBank/DDBJ whole genome shotgun (WGS) entry which is preliminary data.</text>
</comment>
<keyword evidence="2" id="KW-1185">Reference proteome</keyword>
<accession>A0ABS7D2N1</accession>
<protein>
    <submittedName>
        <fullName evidence="1">Stage VI sporulation protein F</fullName>
    </submittedName>
</protein>
<organism evidence="1 2">
    <name type="scientific">Paenibacillus oenotherae</name>
    <dbReference type="NCBI Taxonomy" id="1435645"/>
    <lineage>
        <taxon>Bacteria</taxon>
        <taxon>Bacillati</taxon>
        <taxon>Bacillota</taxon>
        <taxon>Bacilli</taxon>
        <taxon>Bacillales</taxon>
        <taxon>Paenibacillaceae</taxon>
        <taxon>Paenibacillus</taxon>
    </lineage>
</organism>